<keyword evidence="2" id="KW-1185">Reference proteome</keyword>
<comment type="caution">
    <text evidence="1">The sequence shown here is derived from an EMBL/GenBank/DDBJ whole genome shotgun (WGS) entry which is preliminary data.</text>
</comment>
<evidence type="ECO:0000313" key="2">
    <source>
        <dbReference type="Proteomes" id="UP000657931"/>
    </source>
</evidence>
<dbReference type="EMBL" id="JACSQT010000002">
    <property type="protein sequence ID" value="MBD7936352.1"/>
    <property type="molecule type" value="Genomic_DNA"/>
</dbReference>
<organism evidence="1 2">
    <name type="scientific">Cytobacillus stercorigallinarum</name>
    <dbReference type="NCBI Taxonomy" id="2762240"/>
    <lineage>
        <taxon>Bacteria</taxon>
        <taxon>Bacillati</taxon>
        <taxon>Bacillota</taxon>
        <taxon>Bacilli</taxon>
        <taxon>Bacillales</taxon>
        <taxon>Bacillaceae</taxon>
        <taxon>Cytobacillus</taxon>
    </lineage>
</organism>
<sequence length="54" mass="6053">MEKEYLGKCSRCGEGIYCHGGFLGGVLEEDGKMTCFSCIEEEKVGYHSKEKIDQ</sequence>
<name>A0ABR8QLX6_9BACI</name>
<proteinExistence type="predicted"/>
<dbReference type="RefSeq" id="WP_191811513.1">
    <property type="nucleotide sequence ID" value="NZ_JACSQT010000002.1"/>
</dbReference>
<reference evidence="1 2" key="1">
    <citation type="submission" date="2020-08" db="EMBL/GenBank/DDBJ databases">
        <title>A Genomic Blueprint of the Chicken Gut Microbiome.</title>
        <authorList>
            <person name="Gilroy R."/>
            <person name="Ravi A."/>
            <person name="Getino M."/>
            <person name="Pursley I."/>
            <person name="Horton D.L."/>
            <person name="Alikhan N.-F."/>
            <person name="Baker D."/>
            <person name="Gharbi K."/>
            <person name="Hall N."/>
            <person name="Watson M."/>
            <person name="Adriaenssens E.M."/>
            <person name="Foster-Nyarko E."/>
            <person name="Jarju S."/>
            <person name="Secka A."/>
            <person name="Antonio M."/>
            <person name="Oren A."/>
            <person name="Chaudhuri R."/>
            <person name="La Ragione R.M."/>
            <person name="Hildebrand F."/>
            <person name="Pallen M.J."/>
        </authorList>
    </citation>
    <scope>NUCLEOTIDE SEQUENCE [LARGE SCALE GENOMIC DNA]</scope>
    <source>
        <strain evidence="1 2">Sa5YUA1</strain>
    </source>
</reference>
<accession>A0ABR8QLX6</accession>
<gene>
    <name evidence="1" type="ORF">H9655_04880</name>
</gene>
<dbReference type="Proteomes" id="UP000657931">
    <property type="component" value="Unassembled WGS sequence"/>
</dbReference>
<protein>
    <submittedName>
        <fullName evidence="1">Uncharacterized protein</fullName>
    </submittedName>
</protein>
<evidence type="ECO:0000313" key="1">
    <source>
        <dbReference type="EMBL" id="MBD7936352.1"/>
    </source>
</evidence>